<keyword evidence="2" id="KW-1185">Reference proteome</keyword>
<dbReference type="EMBL" id="CAWUPB010000913">
    <property type="protein sequence ID" value="CAK7330639.1"/>
    <property type="molecule type" value="Genomic_DNA"/>
</dbReference>
<dbReference type="AlphaFoldDB" id="A0AAV1RBL0"/>
<accession>A0AAV1RBL0</accession>
<gene>
    <name evidence="1" type="ORF">DCAF_LOCUS8060</name>
</gene>
<proteinExistence type="predicted"/>
<sequence>MDSPHRSKRVFVFPIIWTPKKNGKVDISYPKLSTRHITTTASTQTGKSPHHTYFRSGGSKILHKWSHMTRTYRQQGATASQLQTQALGRGRCSDLQQCSS</sequence>
<organism evidence="1 2">
    <name type="scientific">Dovyalis caffra</name>
    <dbReference type="NCBI Taxonomy" id="77055"/>
    <lineage>
        <taxon>Eukaryota</taxon>
        <taxon>Viridiplantae</taxon>
        <taxon>Streptophyta</taxon>
        <taxon>Embryophyta</taxon>
        <taxon>Tracheophyta</taxon>
        <taxon>Spermatophyta</taxon>
        <taxon>Magnoliopsida</taxon>
        <taxon>eudicotyledons</taxon>
        <taxon>Gunneridae</taxon>
        <taxon>Pentapetalae</taxon>
        <taxon>rosids</taxon>
        <taxon>fabids</taxon>
        <taxon>Malpighiales</taxon>
        <taxon>Salicaceae</taxon>
        <taxon>Flacourtieae</taxon>
        <taxon>Dovyalis</taxon>
    </lineage>
</organism>
<reference evidence="1 2" key="1">
    <citation type="submission" date="2024-01" db="EMBL/GenBank/DDBJ databases">
        <authorList>
            <person name="Waweru B."/>
        </authorList>
    </citation>
    <scope>NUCLEOTIDE SEQUENCE [LARGE SCALE GENOMIC DNA]</scope>
</reference>
<dbReference type="Proteomes" id="UP001314170">
    <property type="component" value="Unassembled WGS sequence"/>
</dbReference>
<name>A0AAV1RBL0_9ROSI</name>
<evidence type="ECO:0000313" key="2">
    <source>
        <dbReference type="Proteomes" id="UP001314170"/>
    </source>
</evidence>
<comment type="caution">
    <text evidence="1">The sequence shown here is derived from an EMBL/GenBank/DDBJ whole genome shotgun (WGS) entry which is preliminary data.</text>
</comment>
<protein>
    <submittedName>
        <fullName evidence="1">Uncharacterized protein</fullName>
    </submittedName>
</protein>
<evidence type="ECO:0000313" key="1">
    <source>
        <dbReference type="EMBL" id="CAK7330639.1"/>
    </source>
</evidence>